<keyword evidence="2" id="KW-1185">Reference proteome</keyword>
<dbReference type="GeneID" id="9535233"/>
<dbReference type="KEGG" id="val:VDBG_06327"/>
<evidence type="ECO:0000313" key="2">
    <source>
        <dbReference type="Proteomes" id="UP000008698"/>
    </source>
</evidence>
<organism evidence="2">
    <name type="scientific">Verticillium alfalfae (strain VaMs.102 / ATCC MYA-4576 / FGSC 10136)</name>
    <name type="common">Verticillium wilt of alfalfa</name>
    <name type="synonym">Verticillium albo-atrum</name>
    <dbReference type="NCBI Taxonomy" id="526221"/>
    <lineage>
        <taxon>Eukaryota</taxon>
        <taxon>Fungi</taxon>
        <taxon>Dikarya</taxon>
        <taxon>Ascomycota</taxon>
        <taxon>Pezizomycotina</taxon>
        <taxon>Sordariomycetes</taxon>
        <taxon>Hypocreomycetidae</taxon>
        <taxon>Glomerellales</taxon>
        <taxon>Plectosphaerellaceae</taxon>
        <taxon>Verticillium</taxon>
    </lineage>
</organism>
<dbReference type="RefSeq" id="XP_003003884.1">
    <property type="nucleotide sequence ID" value="XM_003003838.1"/>
</dbReference>
<evidence type="ECO:0000313" key="1">
    <source>
        <dbReference type="EMBL" id="EEY20217.1"/>
    </source>
</evidence>
<proteinExistence type="predicted"/>
<dbReference type="EMBL" id="DS985220">
    <property type="protein sequence ID" value="EEY20217.1"/>
    <property type="molecule type" value="Genomic_DNA"/>
</dbReference>
<protein>
    <submittedName>
        <fullName evidence="1">Predicted protein</fullName>
    </submittedName>
</protein>
<reference evidence="2" key="1">
    <citation type="journal article" date="2011" name="PLoS Pathog.">
        <title>Comparative genomics yields insights into niche adaptation of plant vascular wilt pathogens.</title>
        <authorList>
            <person name="Klosterman S.J."/>
            <person name="Subbarao K.V."/>
            <person name="Kang S."/>
            <person name="Veronese P."/>
            <person name="Gold S.E."/>
            <person name="Thomma B.P.H.J."/>
            <person name="Chen Z."/>
            <person name="Henrissat B."/>
            <person name="Lee Y.-H."/>
            <person name="Park J."/>
            <person name="Garcia-Pedrajas M.D."/>
            <person name="Barbara D.J."/>
            <person name="Anchieta A."/>
            <person name="de Jonge R."/>
            <person name="Santhanam P."/>
            <person name="Maruthachalam K."/>
            <person name="Atallah Z."/>
            <person name="Amyotte S.G."/>
            <person name="Paz Z."/>
            <person name="Inderbitzin P."/>
            <person name="Hayes R.J."/>
            <person name="Heiman D.I."/>
            <person name="Young S."/>
            <person name="Zeng Q."/>
            <person name="Engels R."/>
            <person name="Galagan J."/>
            <person name="Cuomo C.A."/>
            <person name="Dobinson K.F."/>
            <person name="Ma L.-J."/>
        </authorList>
    </citation>
    <scope>NUCLEOTIDE SEQUENCE [LARGE SCALE GENOMIC DNA]</scope>
    <source>
        <strain evidence="2">VaMs.102 / ATCC MYA-4576 / FGSC 10136</strain>
    </source>
</reference>
<dbReference type="Proteomes" id="UP000008698">
    <property type="component" value="Unassembled WGS sequence"/>
</dbReference>
<dbReference type="AlphaFoldDB" id="C9SN52"/>
<name>C9SN52_VERA1</name>
<accession>C9SN52</accession>
<dbReference type="HOGENOM" id="CLU_2122933_0_0_1"/>
<sequence>MPSQNASKALPVAPLSLDALTIIIKSKVPKWTLSTAVLTRRPQDVVLQTGGLLRHRATEGLTSFKLCNVPGTNQQHLSTSPGSSHAAMARNWLMYARKGLKTLDDDWQKNPQNA</sequence>
<gene>
    <name evidence="1" type="ORF">VDBG_06327</name>
</gene>